<dbReference type="EMBL" id="CAJOBB010000458">
    <property type="protein sequence ID" value="CAF3683986.1"/>
    <property type="molecule type" value="Genomic_DNA"/>
</dbReference>
<protein>
    <submittedName>
        <fullName evidence="2">Uncharacterized protein</fullName>
    </submittedName>
</protein>
<name>A0A818TFG9_9BILA</name>
<comment type="caution">
    <text evidence="2">The sequence shown here is derived from an EMBL/GenBank/DDBJ whole genome shotgun (WGS) entry which is preliminary data.</text>
</comment>
<evidence type="ECO:0000313" key="2">
    <source>
        <dbReference type="EMBL" id="CAF3683986.1"/>
    </source>
</evidence>
<sequence>MQFKPETKNMVTMNPAYILTIPKELSLTENYEIQRTRKILLIILGVCLALSVVGTISAISESKLEGDIGVPRRSSQGGHSFISMLYCSFGIIVTYQYSQNGLRVDASKESMIINFFEFCLFHDLEYSPILSELVCLGIIMLVIMGIVATIILCLAIGAVAFLNYTDNNEKQAMIIGVSLGAFIFLLTYAVDFILTVIIVKFAFKLARLIDGNKHLTTQRV</sequence>
<keyword evidence="1" id="KW-0472">Membrane</keyword>
<dbReference type="Proteomes" id="UP000663868">
    <property type="component" value="Unassembled WGS sequence"/>
</dbReference>
<accession>A0A818TFG9</accession>
<dbReference type="AlphaFoldDB" id="A0A818TFG9"/>
<gene>
    <name evidence="2" type="ORF">KXQ929_LOCUS9870</name>
</gene>
<keyword evidence="1" id="KW-1133">Transmembrane helix</keyword>
<feature type="transmembrane region" description="Helical" evidence="1">
    <location>
        <begin position="174"/>
        <end position="203"/>
    </location>
</feature>
<evidence type="ECO:0000256" key="1">
    <source>
        <dbReference type="SAM" id="Phobius"/>
    </source>
</evidence>
<evidence type="ECO:0000313" key="3">
    <source>
        <dbReference type="Proteomes" id="UP000663868"/>
    </source>
</evidence>
<feature type="transmembrane region" description="Helical" evidence="1">
    <location>
        <begin position="133"/>
        <end position="162"/>
    </location>
</feature>
<feature type="transmembrane region" description="Helical" evidence="1">
    <location>
        <begin position="79"/>
        <end position="98"/>
    </location>
</feature>
<keyword evidence="1" id="KW-0812">Transmembrane</keyword>
<organism evidence="2 3">
    <name type="scientific">Adineta steineri</name>
    <dbReference type="NCBI Taxonomy" id="433720"/>
    <lineage>
        <taxon>Eukaryota</taxon>
        <taxon>Metazoa</taxon>
        <taxon>Spiralia</taxon>
        <taxon>Gnathifera</taxon>
        <taxon>Rotifera</taxon>
        <taxon>Eurotatoria</taxon>
        <taxon>Bdelloidea</taxon>
        <taxon>Adinetida</taxon>
        <taxon>Adinetidae</taxon>
        <taxon>Adineta</taxon>
    </lineage>
</organism>
<proteinExistence type="predicted"/>
<reference evidence="2" key="1">
    <citation type="submission" date="2021-02" db="EMBL/GenBank/DDBJ databases">
        <authorList>
            <person name="Nowell W R."/>
        </authorList>
    </citation>
    <scope>NUCLEOTIDE SEQUENCE</scope>
</reference>
<feature type="transmembrane region" description="Helical" evidence="1">
    <location>
        <begin position="39"/>
        <end position="59"/>
    </location>
</feature>